<keyword evidence="9" id="KW-1185">Reference proteome</keyword>
<comment type="catalytic activity">
    <reaction evidence="6">
        <text>2 D-glyceraldehyde 3-phosphate = 4-(hydroxymethyl)-2-furancarboxaldehyde phosphate + phosphate + 2 H2O</text>
        <dbReference type="Rhea" id="RHEA:43536"/>
        <dbReference type="ChEBI" id="CHEBI:15377"/>
        <dbReference type="ChEBI" id="CHEBI:43474"/>
        <dbReference type="ChEBI" id="CHEBI:59776"/>
        <dbReference type="ChEBI" id="CHEBI:83407"/>
        <dbReference type="EC" id="4.2.3.153"/>
    </reaction>
</comment>
<comment type="function">
    <text evidence="1">Catalyzes the formation of 4-(hydroxymethyl)-2-furancarboxaldehyde phosphate (4-HFC-P) from two molecules of glyceraldehyde-3-P (GA-3-P).</text>
</comment>
<evidence type="ECO:0000313" key="9">
    <source>
        <dbReference type="Proteomes" id="UP000317421"/>
    </source>
</evidence>
<evidence type="ECO:0000256" key="5">
    <source>
        <dbReference type="ARBA" id="ARBA00032523"/>
    </source>
</evidence>
<dbReference type="Proteomes" id="UP000317421">
    <property type="component" value="Unassembled WGS sequence"/>
</dbReference>
<evidence type="ECO:0000256" key="1">
    <source>
        <dbReference type="ARBA" id="ARBA00003810"/>
    </source>
</evidence>
<comment type="caution">
    <text evidence="8">The sequence shown here is derived from an EMBL/GenBank/DDBJ whole genome shotgun (WGS) entry which is preliminary data.</text>
</comment>
<feature type="active site" description="Schiff-base intermediate with substrate" evidence="7">
    <location>
        <position position="35"/>
    </location>
</feature>
<gene>
    <name evidence="8" type="ORF">Pla108_32610</name>
</gene>
<evidence type="ECO:0000256" key="7">
    <source>
        <dbReference type="PIRSR" id="PIRSR015957-1"/>
    </source>
</evidence>
<dbReference type="Pfam" id="PF04476">
    <property type="entry name" value="4HFCP_synth"/>
    <property type="match status" value="1"/>
</dbReference>
<evidence type="ECO:0000256" key="6">
    <source>
        <dbReference type="ARBA" id="ARBA00047628"/>
    </source>
</evidence>
<evidence type="ECO:0000256" key="4">
    <source>
        <dbReference type="ARBA" id="ARBA00023270"/>
    </source>
</evidence>
<feature type="active site" description="Proton acceptor" evidence="7">
    <location>
        <position position="87"/>
    </location>
</feature>
<dbReference type="InterPro" id="IPR007565">
    <property type="entry name" value="4HFCP_synth"/>
</dbReference>
<name>A0A5C6A889_9BACT</name>
<organism evidence="8 9">
    <name type="scientific">Botrimarina colliarenosi</name>
    <dbReference type="NCBI Taxonomy" id="2528001"/>
    <lineage>
        <taxon>Bacteria</taxon>
        <taxon>Pseudomonadati</taxon>
        <taxon>Planctomycetota</taxon>
        <taxon>Planctomycetia</taxon>
        <taxon>Pirellulales</taxon>
        <taxon>Lacipirellulaceae</taxon>
        <taxon>Botrimarina</taxon>
    </lineage>
</organism>
<dbReference type="GO" id="GO:0016829">
    <property type="term" value="F:lyase activity"/>
    <property type="evidence" value="ECO:0007669"/>
    <property type="project" value="UniProtKB-KW"/>
</dbReference>
<dbReference type="EMBL" id="SJPR01000004">
    <property type="protein sequence ID" value="TWT96174.1"/>
    <property type="molecule type" value="Genomic_DNA"/>
</dbReference>
<keyword evidence="4" id="KW-0704">Schiff base</keyword>
<keyword evidence="3" id="KW-0456">Lyase</keyword>
<evidence type="ECO:0000256" key="2">
    <source>
        <dbReference type="ARBA" id="ARBA00012553"/>
    </source>
</evidence>
<reference evidence="8 9" key="1">
    <citation type="submission" date="2019-02" db="EMBL/GenBank/DDBJ databases">
        <title>Deep-cultivation of Planctomycetes and their phenomic and genomic characterization uncovers novel biology.</title>
        <authorList>
            <person name="Wiegand S."/>
            <person name="Jogler M."/>
            <person name="Boedeker C."/>
            <person name="Pinto D."/>
            <person name="Vollmers J."/>
            <person name="Rivas-Marin E."/>
            <person name="Kohn T."/>
            <person name="Peeters S.H."/>
            <person name="Heuer A."/>
            <person name="Rast P."/>
            <person name="Oberbeckmann S."/>
            <person name="Bunk B."/>
            <person name="Jeske O."/>
            <person name="Meyerdierks A."/>
            <person name="Storesund J.E."/>
            <person name="Kallscheuer N."/>
            <person name="Luecker S."/>
            <person name="Lage O.M."/>
            <person name="Pohl T."/>
            <person name="Merkel B.J."/>
            <person name="Hornburger P."/>
            <person name="Mueller R.-W."/>
            <person name="Bruemmer F."/>
            <person name="Labrenz M."/>
            <person name="Spormann A.M."/>
            <person name="Op Den Camp H."/>
            <person name="Overmann J."/>
            <person name="Amann R."/>
            <person name="Jetten M.S.M."/>
            <person name="Mascher T."/>
            <person name="Medema M.H."/>
            <person name="Devos D.P."/>
            <person name="Kaster A.-K."/>
            <person name="Ovreas L."/>
            <person name="Rohde M."/>
            <person name="Galperin M.Y."/>
            <person name="Jogler C."/>
        </authorList>
    </citation>
    <scope>NUCLEOTIDE SEQUENCE [LARGE SCALE GENOMIC DNA]</scope>
    <source>
        <strain evidence="8 9">Pla108</strain>
    </source>
</reference>
<evidence type="ECO:0000313" key="8">
    <source>
        <dbReference type="EMBL" id="TWT96174.1"/>
    </source>
</evidence>
<evidence type="ECO:0000256" key="3">
    <source>
        <dbReference type="ARBA" id="ARBA00023239"/>
    </source>
</evidence>
<dbReference type="PIRSF" id="PIRSF015957">
    <property type="entry name" value="UCP015957"/>
    <property type="match status" value="1"/>
</dbReference>
<accession>A0A5C6A889</accession>
<dbReference type="EC" id="4.2.3.153" evidence="2"/>
<dbReference type="AlphaFoldDB" id="A0A5C6A889"/>
<sequence length="235" mass="23561">MLDLPNDRPGLLISVRNAQEALAALEGNADVIDIKEPSRGALGAADLATIDAVVTAVAGRAPVTVALGELIDAGEPPKLPAGVAVAKFGLAGAAGRDWRAATAAIRRRLPGSVELALVAYADDPSAPSPAEVLAASRSLGVEWLVIDTRHKEGTASLDLLGLAVLKGFAAAANAAGVSLVLAGSMSPDRFPDAVAIRSALVGIRGAACDGGRTGTVAVARVRSLAEALAACRKVV</sequence>
<protein>
    <recommendedName>
        <fullName evidence="2">(5-formylfuran-3-yl)methyl phosphate synthase</fullName>
        <ecNumber evidence="2">4.2.3.153</ecNumber>
    </recommendedName>
    <alternativeName>
        <fullName evidence="5">4-(hydroxymethyl)-2-furancarboxaldehyde-phosphate synthase</fullName>
    </alternativeName>
</protein>
<proteinExistence type="predicted"/>